<dbReference type="PANTHER" id="PTHR46060:SF1">
    <property type="entry name" value="MARINER MOS1 TRANSPOSASE-LIKE PROTEIN"/>
    <property type="match status" value="1"/>
</dbReference>
<dbReference type="AlphaFoldDB" id="E2AMU5"/>
<reference evidence="1 2" key="1">
    <citation type="journal article" date="2010" name="Science">
        <title>Genomic comparison of the ants Camponotus floridanus and Harpegnathos saltator.</title>
        <authorList>
            <person name="Bonasio R."/>
            <person name="Zhang G."/>
            <person name="Ye C."/>
            <person name="Mutti N.S."/>
            <person name="Fang X."/>
            <person name="Qin N."/>
            <person name="Donahue G."/>
            <person name="Yang P."/>
            <person name="Li Q."/>
            <person name="Li C."/>
            <person name="Zhang P."/>
            <person name="Huang Z."/>
            <person name="Berger S.L."/>
            <person name="Reinberg D."/>
            <person name="Wang J."/>
            <person name="Liebig J."/>
        </authorList>
    </citation>
    <scope>NUCLEOTIDE SEQUENCE [LARGE SCALE GENOMIC DNA]</scope>
    <source>
        <strain evidence="2">C129</strain>
    </source>
</reference>
<sequence>TIAKISELKYELLQHPPYSPDLAPSDFWLFSHLKKFMRGKRFSSNEKVIAAVEAYFDSLPDSHFRDGIHKLEDHWNKCIEVQGDYI</sequence>
<name>E2AMU5_CAMFO</name>
<dbReference type="GO" id="GO:0032259">
    <property type="term" value="P:methylation"/>
    <property type="evidence" value="ECO:0007669"/>
    <property type="project" value="UniProtKB-KW"/>
</dbReference>
<keyword evidence="1" id="KW-0489">Methyltransferase</keyword>
<protein>
    <submittedName>
        <fullName evidence="1">Histone-lysine N-methyltransferase SETMAR</fullName>
    </submittedName>
</protein>
<dbReference type="Gene3D" id="3.30.420.10">
    <property type="entry name" value="Ribonuclease H-like superfamily/Ribonuclease H"/>
    <property type="match status" value="1"/>
</dbReference>
<evidence type="ECO:0000313" key="1">
    <source>
        <dbReference type="EMBL" id="EFN65244.1"/>
    </source>
</evidence>
<dbReference type="EMBL" id="GL440909">
    <property type="protein sequence ID" value="EFN65244.1"/>
    <property type="molecule type" value="Genomic_DNA"/>
</dbReference>
<keyword evidence="1" id="KW-0808">Transferase</keyword>
<feature type="non-terminal residue" evidence="1">
    <location>
        <position position="1"/>
    </location>
</feature>
<dbReference type="OMA" id="ETHFREG"/>
<dbReference type="InterPro" id="IPR036397">
    <property type="entry name" value="RNaseH_sf"/>
</dbReference>
<dbReference type="InterPro" id="IPR052709">
    <property type="entry name" value="Transposase-MT_Hybrid"/>
</dbReference>
<feature type="non-terminal residue" evidence="1">
    <location>
        <position position="86"/>
    </location>
</feature>
<dbReference type="PANTHER" id="PTHR46060">
    <property type="entry name" value="MARINER MOS1 TRANSPOSASE-LIKE PROTEIN"/>
    <property type="match status" value="1"/>
</dbReference>
<organism evidence="2">
    <name type="scientific">Camponotus floridanus</name>
    <name type="common">Florida carpenter ant</name>
    <dbReference type="NCBI Taxonomy" id="104421"/>
    <lineage>
        <taxon>Eukaryota</taxon>
        <taxon>Metazoa</taxon>
        <taxon>Ecdysozoa</taxon>
        <taxon>Arthropoda</taxon>
        <taxon>Hexapoda</taxon>
        <taxon>Insecta</taxon>
        <taxon>Pterygota</taxon>
        <taxon>Neoptera</taxon>
        <taxon>Endopterygota</taxon>
        <taxon>Hymenoptera</taxon>
        <taxon>Apocrita</taxon>
        <taxon>Aculeata</taxon>
        <taxon>Formicoidea</taxon>
        <taxon>Formicidae</taxon>
        <taxon>Formicinae</taxon>
        <taxon>Camponotus</taxon>
    </lineage>
</organism>
<dbReference type="GO" id="GO:0003676">
    <property type="term" value="F:nucleic acid binding"/>
    <property type="evidence" value="ECO:0007669"/>
    <property type="project" value="InterPro"/>
</dbReference>
<dbReference type="InParanoid" id="E2AMU5"/>
<evidence type="ECO:0000313" key="2">
    <source>
        <dbReference type="Proteomes" id="UP000000311"/>
    </source>
</evidence>
<proteinExistence type="predicted"/>
<accession>E2AMU5</accession>
<dbReference type="Proteomes" id="UP000000311">
    <property type="component" value="Unassembled WGS sequence"/>
</dbReference>
<dbReference type="OrthoDB" id="7543959at2759"/>
<keyword evidence="2" id="KW-1185">Reference proteome</keyword>
<gene>
    <name evidence="1" type="ORF">EAG_13605</name>
</gene>
<dbReference type="GO" id="GO:0008168">
    <property type="term" value="F:methyltransferase activity"/>
    <property type="evidence" value="ECO:0007669"/>
    <property type="project" value="UniProtKB-KW"/>
</dbReference>